<reference evidence="4 5" key="1">
    <citation type="submission" date="2016-10" db="EMBL/GenBank/DDBJ databases">
        <authorList>
            <person name="de Groot N.N."/>
        </authorList>
    </citation>
    <scope>NUCLEOTIDE SEQUENCE [LARGE SCALE GENOMIC DNA]</scope>
    <source>
        <strain evidence="4 5">CGMCC 4.5739</strain>
    </source>
</reference>
<dbReference type="Proteomes" id="UP000199207">
    <property type="component" value="Unassembled WGS sequence"/>
</dbReference>
<dbReference type="EMBL" id="FOLM01000002">
    <property type="protein sequence ID" value="SFC12099.1"/>
    <property type="molecule type" value="Genomic_DNA"/>
</dbReference>
<evidence type="ECO:0000313" key="5">
    <source>
        <dbReference type="Proteomes" id="UP000199207"/>
    </source>
</evidence>
<keyword evidence="1" id="KW-0238">DNA-binding</keyword>
<evidence type="ECO:0000259" key="3">
    <source>
        <dbReference type="Pfam" id="PF23359"/>
    </source>
</evidence>
<name>A0A1I1GK06_9ACTN</name>
<feature type="region of interest" description="Disordered" evidence="2">
    <location>
        <begin position="150"/>
        <end position="169"/>
    </location>
</feature>
<protein>
    <submittedName>
        <fullName evidence="4">Lsr2 protein</fullName>
    </submittedName>
</protein>
<dbReference type="InterPro" id="IPR036625">
    <property type="entry name" value="E3-bd_dom_sf"/>
</dbReference>
<evidence type="ECO:0000313" key="4">
    <source>
        <dbReference type="EMBL" id="SFC12099.1"/>
    </source>
</evidence>
<sequence length="216" mass="22829">MPGEGSAPDVPEEAATAAPTAVAGDAEKQPEEAAEPAHTDTEDDTDDTDDTAEETAPEETPAAPGPVESVMVCGEVPGYSWQDARDAVRNLGYEVVGRADDSTVLIICGTGAERNATKLRDARERNLPCLDATRPGAFADAVCAGKLTGSDPLPEPVKHDREGMSERERNRAVRRLARAHGFTVPDRGRIPMNVRHAYDLSQRAGAEGTEGKAQAA</sequence>
<organism evidence="4 5">
    <name type="scientific">Streptomyces aidingensis</name>
    <dbReference type="NCBI Taxonomy" id="910347"/>
    <lineage>
        <taxon>Bacteria</taxon>
        <taxon>Bacillati</taxon>
        <taxon>Actinomycetota</taxon>
        <taxon>Actinomycetes</taxon>
        <taxon>Kitasatosporales</taxon>
        <taxon>Streptomycetaceae</taxon>
        <taxon>Streptomyces</taxon>
    </lineage>
</organism>
<feature type="region of interest" description="Disordered" evidence="2">
    <location>
        <begin position="1"/>
        <end position="70"/>
    </location>
</feature>
<feature type="compositionally biased region" description="Low complexity" evidence="2">
    <location>
        <begin position="7"/>
        <end position="24"/>
    </location>
</feature>
<keyword evidence="5" id="KW-1185">Reference proteome</keyword>
<dbReference type="Gene3D" id="4.10.320.10">
    <property type="entry name" value="E3-binding domain"/>
    <property type="match status" value="1"/>
</dbReference>
<feature type="compositionally biased region" description="Basic and acidic residues" evidence="2">
    <location>
        <begin position="156"/>
        <end position="169"/>
    </location>
</feature>
<dbReference type="GO" id="GO:0016746">
    <property type="term" value="F:acyltransferase activity"/>
    <property type="evidence" value="ECO:0007669"/>
    <property type="project" value="InterPro"/>
</dbReference>
<evidence type="ECO:0000256" key="2">
    <source>
        <dbReference type="SAM" id="MobiDB-lite"/>
    </source>
</evidence>
<feature type="domain" description="Lsr2 DNA-binding" evidence="3">
    <location>
        <begin position="166"/>
        <end position="199"/>
    </location>
</feature>
<accession>A0A1I1GK06</accession>
<feature type="compositionally biased region" description="Basic and acidic residues" evidence="2">
    <location>
        <begin position="25"/>
        <end position="40"/>
    </location>
</feature>
<dbReference type="STRING" id="910347.SAMN05421773_10234"/>
<feature type="compositionally biased region" description="Acidic residues" evidence="2">
    <location>
        <begin position="41"/>
        <end position="57"/>
    </location>
</feature>
<dbReference type="Pfam" id="PF23359">
    <property type="entry name" value="Lsr2_DNA-bd"/>
    <property type="match status" value="1"/>
</dbReference>
<dbReference type="GO" id="GO:0003677">
    <property type="term" value="F:DNA binding"/>
    <property type="evidence" value="ECO:0007669"/>
    <property type="project" value="UniProtKB-KW"/>
</dbReference>
<dbReference type="AlphaFoldDB" id="A0A1I1GK06"/>
<proteinExistence type="predicted"/>
<evidence type="ECO:0000256" key="1">
    <source>
        <dbReference type="ARBA" id="ARBA00023125"/>
    </source>
</evidence>
<gene>
    <name evidence="4" type="ORF">SAMN05421773_10234</name>
</gene>
<dbReference type="InterPro" id="IPR055370">
    <property type="entry name" value="Lsr2_DNA-bd"/>
</dbReference>